<organism evidence="1 2">
    <name type="scientific">Hexamita inflata</name>
    <dbReference type="NCBI Taxonomy" id="28002"/>
    <lineage>
        <taxon>Eukaryota</taxon>
        <taxon>Metamonada</taxon>
        <taxon>Diplomonadida</taxon>
        <taxon>Hexamitidae</taxon>
        <taxon>Hexamitinae</taxon>
        <taxon>Hexamita</taxon>
    </lineage>
</organism>
<gene>
    <name evidence="1" type="ORF">HINF_LOCUS28962</name>
</gene>
<reference evidence="1 2" key="1">
    <citation type="submission" date="2024-07" db="EMBL/GenBank/DDBJ databases">
        <authorList>
            <person name="Akdeniz Z."/>
        </authorList>
    </citation>
    <scope>NUCLEOTIDE SEQUENCE [LARGE SCALE GENOMIC DNA]</scope>
</reference>
<accession>A0ABP1ITA1</accession>
<keyword evidence="2" id="KW-1185">Reference proteome</keyword>
<dbReference type="EMBL" id="CAXDID020000092">
    <property type="protein sequence ID" value="CAL6023086.1"/>
    <property type="molecule type" value="Genomic_DNA"/>
</dbReference>
<evidence type="ECO:0000313" key="2">
    <source>
        <dbReference type="Proteomes" id="UP001642409"/>
    </source>
</evidence>
<protein>
    <submittedName>
        <fullName evidence="1">Uncharacterized protein</fullName>
    </submittedName>
</protein>
<comment type="caution">
    <text evidence="1">The sequence shown here is derived from an EMBL/GenBank/DDBJ whole genome shotgun (WGS) entry which is preliminary data.</text>
</comment>
<evidence type="ECO:0000313" key="1">
    <source>
        <dbReference type="EMBL" id="CAL6023086.1"/>
    </source>
</evidence>
<sequence length="135" mass="15796">MMAWSYKNKLFSFSMFSELLQQTDYDVLLKHKNDYTIEFFFQNVVQSVYSETQSINRDSSLLAKQIQKLIKETNFGYAMFTLPIGISGFWSENGLKVIYNQNGISLKHFFFIIANLACELEAFKQGKQEPALKYR</sequence>
<dbReference type="Proteomes" id="UP001642409">
    <property type="component" value="Unassembled WGS sequence"/>
</dbReference>
<proteinExistence type="predicted"/>
<name>A0ABP1ITA1_9EUKA</name>